<accession>A0A5B7GKD9</accession>
<dbReference type="EMBL" id="VSRR010014815">
    <property type="protein sequence ID" value="MPC57478.1"/>
    <property type="molecule type" value="Genomic_DNA"/>
</dbReference>
<dbReference type="AlphaFoldDB" id="A0A5B7GKD9"/>
<comment type="caution">
    <text evidence="1">The sequence shown here is derived from an EMBL/GenBank/DDBJ whole genome shotgun (WGS) entry which is preliminary data.</text>
</comment>
<reference evidence="1 2" key="1">
    <citation type="submission" date="2019-05" db="EMBL/GenBank/DDBJ databases">
        <title>Another draft genome of Portunus trituberculatus and its Hox gene families provides insights of decapod evolution.</title>
        <authorList>
            <person name="Jeong J.-H."/>
            <person name="Song I."/>
            <person name="Kim S."/>
            <person name="Choi T."/>
            <person name="Kim D."/>
            <person name="Ryu S."/>
            <person name="Kim W."/>
        </authorList>
    </citation>
    <scope>NUCLEOTIDE SEQUENCE [LARGE SCALE GENOMIC DNA]</scope>
    <source>
        <tissue evidence="1">Muscle</tissue>
    </source>
</reference>
<proteinExistence type="predicted"/>
<name>A0A5B7GKD9_PORTR</name>
<gene>
    <name evidence="1" type="ORF">E2C01_051458</name>
</gene>
<evidence type="ECO:0000313" key="1">
    <source>
        <dbReference type="EMBL" id="MPC57478.1"/>
    </source>
</evidence>
<dbReference type="Proteomes" id="UP000324222">
    <property type="component" value="Unassembled WGS sequence"/>
</dbReference>
<sequence>MTVSPLLLMLVPEGRDNIGTSLTVSAAGDVSRANADTGVGAPPTVTLRLGGAGRQGDQRDPTLWAPGPWELAGRRVSFGETRCTQVAENDSEAFRRHVRCYKCRLIYTMSKPARATNILSFLNTQTVKCFQAVSLRVLYAPYAQHDAPHLRAHIFISKMK</sequence>
<evidence type="ECO:0000313" key="2">
    <source>
        <dbReference type="Proteomes" id="UP000324222"/>
    </source>
</evidence>
<keyword evidence="2" id="KW-1185">Reference proteome</keyword>
<organism evidence="1 2">
    <name type="scientific">Portunus trituberculatus</name>
    <name type="common">Swimming crab</name>
    <name type="synonym">Neptunus trituberculatus</name>
    <dbReference type="NCBI Taxonomy" id="210409"/>
    <lineage>
        <taxon>Eukaryota</taxon>
        <taxon>Metazoa</taxon>
        <taxon>Ecdysozoa</taxon>
        <taxon>Arthropoda</taxon>
        <taxon>Crustacea</taxon>
        <taxon>Multicrustacea</taxon>
        <taxon>Malacostraca</taxon>
        <taxon>Eumalacostraca</taxon>
        <taxon>Eucarida</taxon>
        <taxon>Decapoda</taxon>
        <taxon>Pleocyemata</taxon>
        <taxon>Brachyura</taxon>
        <taxon>Eubrachyura</taxon>
        <taxon>Portunoidea</taxon>
        <taxon>Portunidae</taxon>
        <taxon>Portuninae</taxon>
        <taxon>Portunus</taxon>
    </lineage>
</organism>
<protein>
    <submittedName>
        <fullName evidence="1">Uncharacterized protein</fullName>
    </submittedName>
</protein>